<evidence type="ECO:0000256" key="5">
    <source>
        <dbReference type="ARBA" id="ARBA00023295"/>
    </source>
</evidence>
<dbReference type="AlphaFoldDB" id="A0A6A4I560"/>
<evidence type="ECO:0000256" key="1">
    <source>
        <dbReference type="ARBA" id="ARBA00008834"/>
    </source>
</evidence>
<evidence type="ECO:0000256" key="4">
    <source>
        <dbReference type="ARBA" id="ARBA00022801"/>
    </source>
</evidence>
<reference evidence="9" key="1">
    <citation type="journal article" date="2019" name="Environ. Microbiol.">
        <title>Fungal ecological strategies reflected in gene transcription - a case study of two litter decomposers.</title>
        <authorList>
            <person name="Barbi F."/>
            <person name="Kohler A."/>
            <person name="Barry K."/>
            <person name="Baskaran P."/>
            <person name="Daum C."/>
            <person name="Fauchery L."/>
            <person name="Ihrmark K."/>
            <person name="Kuo A."/>
            <person name="LaButti K."/>
            <person name="Lipzen A."/>
            <person name="Morin E."/>
            <person name="Grigoriev I.V."/>
            <person name="Henrissat B."/>
            <person name="Lindahl B."/>
            <person name="Martin F."/>
        </authorList>
    </citation>
    <scope>NUCLEOTIDE SEQUENCE</scope>
    <source>
        <strain evidence="9">JB14</strain>
    </source>
</reference>
<dbReference type="Gene3D" id="2.160.20.10">
    <property type="entry name" value="Single-stranded right-handed beta-helix, Pectin lyase-like"/>
    <property type="match status" value="1"/>
</dbReference>
<dbReference type="GO" id="GO:0045490">
    <property type="term" value="P:pectin catabolic process"/>
    <property type="evidence" value="ECO:0007669"/>
    <property type="project" value="TreeGrafter"/>
</dbReference>
<dbReference type="InterPro" id="IPR011050">
    <property type="entry name" value="Pectin_lyase_fold/virulence"/>
</dbReference>
<sequence length="294" mass="32022">MAKNKDSPLYPLVLKDITFSGATTTVTTTGSFPVVGVDCGNCQGTWDWGSLDATGGEAADIILTGGAKGVVARRIFRQLSRVEPRQNYEEIFAVPQLPIIERNRSYQSVRQRKASAWQSLYNLIHQRYVDVQRRWNIVFENNFCSGGHGISIGSIASGKTITEYVALITRKNSITISRNTVAESMYGTRIKVDSDATNATVSSITYFGSSISANDKYRLLISQSYSADFGTPGTGSVIDAINEGHQLHWKYDRPARVDRGKCEGTWNWSELVATGGEAADIVLAGGVSILGGSY</sequence>
<gene>
    <name evidence="9" type="ORF">BT96DRAFT_1071169</name>
</gene>
<keyword evidence="5 8" id="KW-0326">Glycosidase</keyword>
<dbReference type="PROSITE" id="PS00502">
    <property type="entry name" value="POLYGALACTURONASE"/>
    <property type="match status" value="1"/>
</dbReference>
<dbReference type="InterPro" id="IPR012334">
    <property type="entry name" value="Pectin_lyas_fold"/>
</dbReference>
<dbReference type="SUPFAM" id="SSF51126">
    <property type="entry name" value="Pectin lyase-like"/>
    <property type="match status" value="1"/>
</dbReference>
<dbReference type="GO" id="GO:0004650">
    <property type="term" value="F:polygalacturonase activity"/>
    <property type="evidence" value="ECO:0007669"/>
    <property type="project" value="InterPro"/>
</dbReference>
<dbReference type="OrthoDB" id="1546079at2759"/>
<evidence type="ECO:0000256" key="2">
    <source>
        <dbReference type="ARBA" id="ARBA00022729"/>
    </source>
</evidence>
<keyword evidence="4 8" id="KW-0378">Hydrolase</keyword>
<name>A0A6A4I560_9AGAR</name>
<evidence type="ECO:0000256" key="3">
    <source>
        <dbReference type="ARBA" id="ARBA00022737"/>
    </source>
</evidence>
<protein>
    <submittedName>
        <fullName evidence="9">Uncharacterized protein</fullName>
    </submittedName>
</protein>
<dbReference type="GO" id="GO:0071555">
    <property type="term" value="P:cell wall organization"/>
    <property type="evidence" value="ECO:0007669"/>
    <property type="project" value="UniProtKB-KW"/>
</dbReference>
<feature type="active site" evidence="7">
    <location>
        <position position="148"/>
    </location>
</feature>
<evidence type="ECO:0000256" key="7">
    <source>
        <dbReference type="PROSITE-ProRule" id="PRU10052"/>
    </source>
</evidence>
<keyword evidence="3" id="KW-0677">Repeat</keyword>
<keyword evidence="10" id="KW-1185">Reference proteome</keyword>
<evidence type="ECO:0000256" key="8">
    <source>
        <dbReference type="RuleBase" id="RU361169"/>
    </source>
</evidence>
<dbReference type="InterPro" id="IPR000743">
    <property type="entry name" value="Glyco_hydro_28"/>
</dbReference>
<keyword evidence="2" id="KW-0732">Signal</keyword>
<evidence type="ECO:0000313" key="10">
    <source>
        <dbReference type="Proteomes" id="UP000799118"/>
    </source>
</evidence>
<dbReference type="GO" id="GO:0005576">
    <property type="term" value="C:extracellular region"/>
    <property type="evidence" value="ECO:0007669"/>
    <property type="project" value="TreeGrafter"/>
</dbReference>
<proteinExistence type="inferred from homology"/>
<evidence type="ECO:0000313" key="9">
    <source>
        <dbReference type="EMBL" id="KAE9404568.1"/>
    </source>
</evidence>
<accession>A0A6A4I560</accession>
<comment type="similarity">
    <text evidence="1 8">Belongs to the glycosyl hydrolase 28 family.</text>
</comment>
<evidence type="ECO:0000256" key="6">
    <source>
        <dbReference type="ARBA" id="ARBA00023316"/>
    </source>
</evidence>
<keyword evidence="6" id="KW-0961">Cell wall biogenesis/degradation</keyword>
<dbReference type="EMBL" id="ML769415">
    <property type="protein sequence ID" value="KAE9404568.1"/>
    <property type="molecule type" value="Genomic_DNA"/>
</dbReference>
<dbReference type="PANTHER" id="PTHR31884:SF1">
    <property type="entry name" value="POLYGALACTURONASE"/>
    <property type="match status" value="1"/>
</dbReference>
<organism evidence="9 10">
    <name type="scientific">Gymnopus androsaceus JB14</name>
    <dbReference type="NCBI Taxonomy" id="1447944"/>
    <lineage>
        <taxon>Eukaryota</taxon>
        <taxon>Fungi</taxon>
        <taxon>Dikarya</taxon>
        <taxon>Basidiomycota</taxon>
        <taxon>Agaricomycotina</taxon>
        <taxon>Agaricomycetes</taxon>
        <taxon>Agaricomycetidae</taxon>
        <taxon>Agaricales</taxon>
        <taxon>Marasmiineae</taxon>
        <taxon>Omphalotaceae</taxon>
        <taxon>Gymnopus</taxon>
    </lineage>
</organism>
<dbReference type="Proteomes" id="UP000799118">
    <property type="component" value="Unassembled WGS sequence"/>
</dbReference>
<dbReference type="InterPro" id="IPR050434">
    <property type="entry name" value="Glycosyl_hydrlase_28"/>
</dbReference>
<dbReference type="PANTHER" id="PTHR31884">
    <property type="entry name" value="POLYGALACTURONASE"/>
    <property type="match status" value="1"/>
</dbReference>
<dbReference type="Pfam" id="PF00295">
    <property type="entry name" value="Glyco_hydro_28"/>
    <property type="match status" value="1"/>
</dbReference>